<name>X5DII5_9CORY</name>
<dbReference type="GO" id="GO:0043200">
    <property type="term" value="P:response to amino acid"/>
    <property type="evidence" value="ECO:0007669"/>
    <property type="project" value="TreeGrafter"/>
</dbReference>
<evidence type="ECO:0000313" key="2">
    <source>
        <dbReference type="EMBL" id="AHW62858.1"/>
    </source>
</evidence>
<feature type="domain" description="Transcription regulator AsnC/Lrp ligand binding" evidence="1">
    <location>
        <begin position="69"/>
        <end position="137"/>
    </location>
</feature>
<dbReference type="HOGENOM" id="CLU_044190_1_0_11"/>
<dbReference type="InterPro" id="IPR019887">
    <property type="entry name" value="Tscrpt_reg_AsnC/Lrp_C"/>
</dbReference>
<dbReference type="GO" id="GO:0005829">
    <property type="term" value="C:cytosol"/>
    <property type="evidence" value="ECO:0007669"/>
    <property type="project" value="TreeGrafter"/>
</dbReference>
<dbReference type="OrthoDB" id="4050641at2"/>
<dbReference type="SMART" id="SM00344">
    <property type="entry name" value="HTH_ASNC"/>
    <property type="match status" value="1"/>
</dbReference>
<dbReference type="InterPro" id="IPR036388">
    <property type="entry name" value="WH-like_DNA-bd_sf"/>
</dbReference>
<dbReference type="KEGG" id="cgy:CGLY_02050"/>
<dbReference type="STRING" id="1404245.CGLY_02050"/>
<dbReference type="PANTHER" id="PTHR30154">
    <property type="entry name" value="LEUCINE-RESPONSIVE REGULATORY PROTEIN"/>
    <property type="match status" value="1"/>
</dbReference>
<dbReference type="Gene3D" id="3.30.70.920">
    <property type="match status" value="2"/>
</dbReference>
<dbReference type="GO" id="GO:0043565">
    <property type="term" value="F:sequence-specific DNA binding"/>
    <property type="evidence" value="ECO:0007669"/>
    <property type="project" value="TreeGrafter"/>
</dbReference>
<dbReference type="RefSeq" id="WP_038545699.1">
    <property type="nucleotide sequence ID" value="NZ_CP006842.1"/>
</dbReference>
<dbReference type="SUPFAM" id="SSF54909">
    <property type="entry name" value="Dimeric alpha+beta barrel"/>
    <property type="match status" value="2"/>
</dbReference>
<reference evidence="2 3" key="1">
    <citation type="journal article" date="2015" name="Int. J. Syst. Evol. Microbiol.">
        <title>Revisiting Corynebacterium glyciniphilum (ex Kubota et al., 1972) sp. nov., nom. rev., isolated from putrefied banana.</title>
        <authorList>
            <person name="Al-Dilaimi A."/>
            <person name="Bednarz H."/>
            <person name="Lomker A."/>
            <person name="Niehaus K."/>
            <person name="Kalinowski J."/>
            <person name="Ruckert C."/>
        </authorList>
    </citation>
    <scope>NUCLEOTIDE SEQUENCE [LARGE SCALE GENOMIC DNA]</scope>
    <source>
        <strain evidence="2">AJ 3170</strain>
    </source>
</reference>
<evidence type="ECO:0000259" key="1">
    <source>
        <dbReference type="Pfam" id="PF01037"/>
    </source>
</evidence>
<dbReference type="AlphaFoldDB" id="X5DII5"/>
<dbReference type="InterPro" id="IPR011008">
    <property type="entry name" value="Dimeric_a/b-barrel"/>
</dbReference>
<evidence type="ECO:0000313" key="3">
    <source>
        <dbReference type="Proteomes" id="UP000023703"/>
    </source>
</evidence>
<protein>
    <submittedName>
        <fullName evidence="2">Transcriptional regulator, AsnC-type</fullName>
    </submittedName>
</protein>
<gene>
    <name evidence="2" type="ORF">CGLY_02050</name>
</gene>
<keyword evidence="3" id="KW-1185">Reference proteome</keyword>
<dbReference type="eggNOG" id="COG1522">
    <property type="taxonomic scope" value="Bacteria"/>
</dbReference>
<dbReference type="Pfam" id="PF01037">
    <property type="entry name" value="AsnC_trans_reg"/>
    <property type="match status" value="1"/>
</dbReference>
<sequence length="335" mass="36741">MTQEMTLDALDERLVHAVQVAPRAAWAALAPIVGADPVTLARRWSHLRRQGAVYVTGYGWDPDAVFSLIEIECRPGRTLQVAEALVEERGAFTIDLTAGARDIMLSLLTPDTSALAHWTLEHIQELDGVRRVRTHLVSQVVADAREWRLRALSRDEVAAITGRTASGSAGAAMPRLTPDEMEKVREALAVDGRASSAEVADSAGITARKAREVVAVMTATDRYNVRVDVARSRTPWPVSVWYFLQVPADKVSRVGPLLSKIDEARLVVTATGEYNVIMAAWLRSLLDVNKLEAVLEERLPGVRIVDRSVVLRSLKHLGHVLDDNSDATGRTIPMP</sequence>
<dbReference type="InterPro" id="IPR019888">
    <property type="entry name" value="Tscrpt_reg_AsnC-like"/>
</dbReference>
<dbReference type="Gene3D" id="1.10.10.10">
    <property type="entry name" value="Winged helix-like DNA-binding domain superfamily/Winged helix DNA-binding domain"/>
    <property type="match status" value="1"/>
</dbReference>
<organism evidence="2 3">
    <name type="scientific">Corynebacterium glyciniphilum AJ 3170</name>
    <dbReference type="NCBI Taxonomy" id="1404245"/>
    <lineage>
        <taxon>Bacteria</taxon>
        <taxon>Bacillati</taxon>
        <taxon>Actinomycetota</taxon>
        <taxon>Actinomycetes</taxon>
        <taxon>Mycobacteriales</taxon>
        <taxon>Corynebacteriaceae</taxon>
        <taxon>Corynebacterium</taxon>
    </lineage>
</organism>
<dbReference type="Proteomes" id="UP000023703">
    <property type="component" value="Chromosome"/>
</dbReference>
<dbReference type="EMBL" id="CP006842">
    <property type="protein sequence ID" value="AHW62858.1"/>
    <property type="molecule type" value="Genomic_DNA"/>
</dbReference>
<proteinExistence type="predicted"/>
<dbReference type="PANTHER" id="PTHR30154:SF34">
    <property type="entry name" value="TRANSCRIPTIONAL REGULATOR AZLB"/>
    <property type="match status" value="1"/>
</dbReference>
<accession>X5DII5</accession>